<dbReference type="PROSITE" id="PS51296">
    <property type="entry name" value="RIESKE"/>
    <property type="match status" value="1"/>
</dbReference>
<dbReference type="Pfam" id="PF09990">
    <property type="entry name" value="DUF2231"/>
    <property type="match status" value="1"/>
</dbReference>
<keyword evidence="8" id="KW-1185">Reference proteome</keyword>
<organism evidence="7 8">
    <name type="scientific">Georgenia halophila</name>
    <dbReference type="NCBI Taxonomy" id="620889"/>
    <lineage>
        <taxon>Bacteria</taxon>
        <taxon>Bacillati</taxon>
        <taxon>Actinomycetota</taxon>
        <taxon>Actinomycetes</taxon>
        <taxon>Micrococcales</taxon>
        <taxon>Bogoriellaceae</taxon>
        <taxon>Georgenia</taxon>
    </lineage>
</organism>
<dbReference type="Proteomes" id="UP001500622">
    <property type="component" value="Unassembled WGS sequence"/>
</dbReference>
<dbReference type="InterPro" id="IPR036922">
    <property type="entry name" value="Rieske_2Fe-2S_sf"/>
</dbReference>
<keyword evidence="3" id="KW-0408">Iron</keyword>
<dbReference type="CDD" id="cd03467">
    <property type="entry name" value="Rieske"/>
    <property type="match status" value="1"/>
</dbReference>
<keyword evidence="4" id="KW-0411">Iron-sulfur</keyword>
<dbReference type="SUPFAM" id="SSF50022">
    <property type="entry name" value="ISP domain"/>
    <property type="match status" value="1"/>
</dbReference>
<reference evidence="8" key="1">
    <citation type="journal article" date="2019" name="Int. J. Syst. Evol. Microbiol.">
        <title>The Global Catalogue of Microorganisms (GCM) 10K type strain sequencing project: providing services to taxonomists for standard genome sequencing and annotation.</title>
        <authorList>
            <consortium name="The Broad Institute Genomics Platform"/>
            <consortium name="The Broad Institute Genome Sequencing Center for Infectious Disease"/>
            <person name="Wu L."/>
            <person name="Ma J."/>
        </authorList>
    </citation>
    <scope>NUCLEOTIDE SEQUENCE [LARGE SCALE GENOMIC DNA]</scope>
    <source>
        <strain evidence="8">JCM 17810</strain>
    </source>
</reference>
<proteinExistence type="predicted"/>
<keyword evidence="5" id="KW-0812">Transmembrane</keyword>
<comment type="caution">
    <text evidence="7">The sequence shown here is derived from an EMBL/GenBank/DDBJ whole genome shotgun (WGS) entry which is preliminary data.</text>
</comment>
<keyword evidence="5" id="KW-1133">Transmembrane helix</keyword>
<evidence type="ECO:0000256" key="2">
    <source>
        <dbReference type="ARBA" id="ARBA00022723"/>
    </source>
</evidence>
<dbReference type="PANTHER" id="PTHR21496:SF23">
    <property type="entry name" value="3-PHENYLPROPIONATE_CINNAMIC ACID DIOXYGENASE FERREDOXIN SUBUNIT"/>
    <property type="match status" value="1"/>
</dbReference>
<evidence type="ECO:0000313" key="7">
    <source>
        <dbReference type="EMBL" id="GAA4414956.1"/>
    </source>
</evidence>
<dbReference type="PANTHER" id="PTHR21496">
    <property type="entry name" value="FERREDOXIN-RELATED"/>
    <property type="match status" value="1"/>
</dbReference>
<evidence type="ECO:0000256" key="4">
    <source>
        <dbReference type="ARBA" id="ARBA00023014"/>
    </source>
</evidence>
<feature type="transmembrane region" description="Helical" evidence="5">
    <location>
        <begin position="81"/>
        <end position="100"/>
    </location>
</feature>
<feature type="domain" description="Rieske" evidence="6">
    <location>
        <begin position="185"/>
        <end position="282"/>
    </location>
</feature>
<keyword evidence="5" id="KW-0472">Membrane</keyword>
<dbReference type="InterPro" id="IPR019251">
    <property type="entry name" value="DUF2231_TM"/>
</dbReference>
<feature type="transmembrane region" description="Helical" evidence="5">
    <location>
        <begin position="47"/>
        <end position="69"/>
    </location>
</feature>
<evidence type="ECO:0000313" key="8">
    <source>
        <dbReference type="Proteomes" id="UP001500622"/>
    </source>
</evidence>
<protein>
    <recommendedName>
        <fullName evidence="6">Rieske domain-containing protein</fullName>
    </recommendedName>
</protein>
<feature type="transmembrane region" description="Helical" evidence="5">
    <location>
        <begin position="145"/>
        <end position="165"/>
    </location>
</feature>
<dbReference type="Gene3D" id="2.102.10.10">
    <property type="entry name" value="Rieske [2Fe-2S] iron-sulphur domain"/>
    <property type="match status" value="1"/>
</dbReference>
<dbReference type="EMBL" id="BAABGN010000001">
    <property type="protein sequence ID" value="GAA4414956.1"/>
    <property type="molecule type" value="Genomic_DNA"/>
</dbReference>
<feature type="transmembrane region" description="Helical" evidence="5">
    <location>
        <begin position="112"/>
        <end position="133"/>
    </location>
</feature>
<evidence type="ECO:0000256" key="3">
    <source>
        <dbReference type="ARBA" id="ARBA00023004"/>
    </source>
</evidence>
<dbReference type="Pfam" id="PF00355">
    <property type="entry name" value="Rieske"/>
    <property type="match status" value="1"/>
</dbReference>
<dbReference type="RefSeq" id="WP_345214508.1">
    <property type="nucleotide sequence ID" value="NZ_BAABGN010000001.1"/>
</dbReference>
<gene>
    <name evidence="7" type="ORF">GCM10023169_00810</name>
</gene>
<keyword evidence="1" id="KW-0001">2Fe-2S</keyword>
<evidence type="ECO:0000256" key="1">
    <source>
        <dbReference type="ARBA" id="ARBA00022714"/>
    </source>
</evidence>
<evidence type="ECO:0000256" key="5">
    <source>
        <dbReference type="SAM" id="Phobius"/>
    </source>
</evidence>
<accession>A0ABP8KS44</accession>
<evidence type="ECO:0000259" key="6">
    <source>
        <dbReference type="PROSITE" id="PS51296"/>
    </source>
</evidence>
<keyword evidence="2" id="KW-0479">Metal-binding</keyword>
<dbReference type="InterPro" id="IPR017941">
    <property type="entry name" value="Rieske_2Fe-2S"/>
</dbReference>
<sequence>MLAQTIRKLEQVKGLDRVVNTMNDAVNKVLPPGEVKDALHGKQLGHALHPMLIAVPIGFNVAATVLDLMGGERDRAAARRLVGVALVATPPTVAAGLADFSSLGKNMRPKRVAVVHAGSNAVASVLFTASWLARRQGRHGAGKMFSLLGLTGLSVGGYLGGHLAYSQGVGVNRNADRAPRPKDWTDAAAVSDLAAGPVRVEVSGQPVMLVRKDAEVYALGAVCSHLGGPLEEGQVVGGDDECVVCPWHGSMFRLSDGSVARGPATAAQIPYDVRVSGDRIEVRARQ</sequence>
<name>A0ABP8KS44_9MICO</name>